<keyword evidence="7 11" id="KW-1133">Transmembrane helix</keyword>
<dbReference type="Pfam" id="PF07963">
    <property type="entry name" value="N_methyl"/>
    <property type="match status" value="1"/>
</dbReference>
<evidence type="ECO:0000256" key="4">
    <source>
        <dbReference type="ARBA" id="ARBA00022481"/>
    </source>
</evidence>
<comment type="similarity">
    <text evidence="9">Belongs to the GSP H family.</text>
</comment>
<evidence type="ECO:0000256" key="8">
    <source>
        <dbReference type="ARBA" id="ARBA00023136"/>
    </source>
</evidence>
<comment type="caution">
    <text evidence="13">The sequence shown here is derived from an EMBL/GenBank/DDBJ whole genome shotgun (WGS) entry which is preliminary data.</text>
</comment>
<dbReference type="InterPro" id="IPR045584">
    <property type="entry name" value="Pilin-like"/>
</dbReference>
<keyword evidence="5" id="KW-0997">Cell inner membrane</keyword>
<dbReference type="Proteomes" id="UP000183385">
    <property type="component" value="Unassembled WGS sequence"/>
</dbReference>
<feature type="domain" description="General secretion pathway GspH" evidence="12">
    <location>
        <begin position="58"/>
        <end position="157"/>
    </location>
</feature>
<dbReference type="Gene3D" id="3.30.700.10">
    <property type="entry name" value="Glycoprotein, Type 4 Pilin"/>
    <property type="match status" value="1"/>
</dbReference>
<evidence type="ECO:0000313" key="13">
    <source>
        <dbReference type="EMBL" id="SFD35329.1"/>
    </source>
</evidence>
<dbReference type="GO" id="GO:0005886">
    <property type="term" value="C:plasma membrane"/>
    <property type="evidence" value="ECO:0007669"/>
    <property type="project" value="UniProtKB-SubCell"/>
</dbReference>
<reference evidence="13 14" key="1">
    <citation type="submission" date="2016-10" db="EMBL/GenBank/DDBJ databases">
        <authorList>
            <person name="Varghese N."/>
            <person name="Submissions S."/>
        </authorList>
    </citation>
    <scope>NUCLEOTIDE SEQUENCE [LARGE SCALE GENOMIC DNA]</scope>
    <source>
        <strain evidence="13 14">LMG 18378</strain>
    </source>
</reference>
<dbReference type="EMBL" id="FOLS01000023">
    <property type="protein sequence ID" value="SFD35329.1"/>
    <property type="molecule type" value="Genomic_DNA"/>
</dbReference>
<dbReference type="InterPro" id="IPR022346">
    <property type="entry name" value="T2SS_GspH"/>
</dbReference>
<keyword evidence="6 11" id="KW-0812">Transmembrane</keyword>
<feature type="transmembrane region" description="Helical" evidence="11">
    <location>
        <begin position="21"/>
        <end position="46"/>
    </location>
</feature>
<gene>
    <name evidence="13" type="ORF">SAMN05216577_12390</name>
</gene>
<evidence type="ECO:0000256" key="10">
    <source>
        <dbReference type="ARBA" id="ARBA00030775"/>
    </source>
</evidence>
<keyword evidence="14" id="KW-1185">Reference proteome</keyword>
<dbReference type="AlphaFoldDB" id="A0AAQ1KH65"/>
<evidence type="ECO:0000313" key="14">
    <source>
        <dbReference type="Proteomes" id="UP000183385"/>
    </source>
</evidence>
<organism evidence="13 14">
    <name type="scientific">Pseudomonas citronellolis</name>
    <dbReference type="NCBI Taxonomy" id="53408"/>
    <lineage>
        <taxon>Bacteria</taxon>
        <taxon>Pseudomonadati</taxon>
        <taxon>Pseudomonadota</taxon>
        <taxon>Gammaproteobacteria</taxon>
        <taxon>Pseudomonadales</taxon>
        <taxon>Pseudomonadaceae</taxon>
        <taxon>Pseudomonas</taxon>
    </lineage>
</organism>
<sequence length="167" mass="17163">MSFFVHPRRPAPKEGAEGQRAFTLIELMVVVALVAIFASIAVPAFGSLIESSRVKSSASALYRLLQAARADAVSTRTATSLCQNGSAYEWLLLRASSCASLDSSLVSQRLSLPTSIGISSSVSALTFHADGSAAVASLSLSGSKSGSSYSIKVAASGYMSFGSGSSQ</sequence>
<accession>A0AAQ1KH65</accession>
<keyword evidence="8 11" id="KW-0472">Membrane</keyword>
<evidence type="ECO:0000256" key="6">
    <source>
        <dbReference type="ARBA" id="ARBA00022692"/>
    </source>
</evidence>
<dbReference type="SUPFAM" id="SSF54523">
    <property type="entry name" value="Pili subunits"/>
    <property type="match status" value="1"/>
</dbReference>
<dbReference type="GO" id="GO:0015627">
    <property type="term" value="C:type II protein secretion system complex"/>
    <property type="evidence" value="ECO:0007669"/>
    <property type="project" value="InterPro"/>
</dbReference>
<protein>
    <recommendedName>
        <fullName evidence="2">Type II secretion system protein H</fullName>
    </recommendedName>
    <alternativeName>
        <fullName evidence="10">General secretion pathway protein H</fullName>
    </alternativeName>
</protein>
<dbReference type="RefSeq" id="WP_074982723.1">
    <property type="nucleotide sequence ID" value="NZ_FOLS01000023.1"/>
</dbReference>
<name>A0AAQ1KH65_9PSED</name>
<evidence type="ECO:0000256" key="2">
    <source>
        <dbReference type="ARBA" id="ARBA00021549"/>
    </source>
</evidence>
<keyword evidence="3" id="KW-1003">Cell membrane</keyword>
<evidence type="ECO:0000256" key="9">
    <source>
        <dbReference type="ARBA" id="ARBA00025772"/>
    </source>
</evidence>
<evidence type="ECO:0000256" key="1">
    <source>
        <dbReference type="ARBA" id="ARBA00004377"/>
    </source>
</evidence>
<evidence type="ECO:0000256" key="3">
    <source>
        <dbReference type="ARBA" id="ARBA00022475"/>
    </source>
</evidence>
<evidence type="ECO:0000256" key="11">
    <source>
        <dbReference type="SAM" id="Phobius"/>
    </source>
</evidence>
<dbReference type="Pfam" id="PF12019">
    <property type="entry name" value="GspH"/>
    <property type="match status" value="1"/>
</dbReference>
<comment type="subcellular location">
    <subcellularLocation>
        <location evidence="1">Cell inner membrane</location>
        <topology evidence="1">Single-pass membrane protein</topology>
    </subcellularLocation>
</comment>
<evidence type="ECO:0000259" key="12">
    <source>
        <dbReference type="Pfam" id="PF12019"/>
    </source>
</evidence>
<dbReference type="InterPro" id="IPR012902">
    <property type="entry name" value="N_methyl_site"/>
</dbReference>
<keyword evidence="4" id="KW-0488">Methylation</keyword>
<proteinExistence type="inferred from homology"/>
<dbReference type="GO" id="GO:0015628">
    <property type="term" value="P:protein secretion by the type II secretion system"/>
    <property type="evidence" value="ECO:0007669"/>
    <property type="project" value="InterPro"/>
</dbReference>
<evidence type="ECO:0000256" key="7">
    <source>
        <dbReference type="ARBA" id="ARBA00022989"/>
    </source>
</evidence>
<dbReference type="NCBIfam" id="TIGR02532">
    <property type="entry name" value="IV_pilin_GFxxxE"/>
    <property type="match status" value="1"/>
</dbReference>
<evidence type="ECO:0000256" key="5">
    <source>
        <dbReference type="ARBA" id="ARBA00022519"/>
    </source>
</evidence>